<name>A0A6U7UKN3_9EUGL</name>
<evidence type="ECO:0000313" key="2">
    <source>
        <dbReference type="EMBL" id="CAD8999018.1"/>
    </source>
</evidence>
<dbReference type="EMBL" id="HBGA01027161">
    <property type="protein sequence ID" value="CAD8999017.1"/>
    <property type="molecule type" value="Transcribed_RNA"/>
</dbReference>
<sequence>MLAPCPAPHYSIQCPAAPAGRGIPRIFSPNAPKGTRTHAYLRIHINVHAQTHFTMAGFRGILHCVWCNLSLSSNMSLPWGMVRWDDRESGTSGHQTQPKFQAEG</sequence>
<accession>A0A6U7UKN3</accession>
<dbReference type="AlphaFoldDB" id="A0A6U7UKN3"/>
<dbReference type="EMBL" id="HBGA01027162">
    <property type="protein sequence ID" value="CAD8999018.1"/>
    <property type="molecule type" value="Transcribed_RNA"/>
</dbReference>
<reference evidence="2" key="1">
    <citation type="submission" date="2021-01" db="EMBL/GenBank/DDBJ databases">
        <authorList>
            <person name="Corre E."/>
            <person name="Pelletier E."/>
            <person name="Niang G."/>
            <person name="Scheremetjew M."/>
            <person name="Finn R."/>
            <person name="Kale V."/>
            <person name="Holt S."/>
            <person name="Cochrane G."/>
            <person name="Meng A."/>
            <person name="Brown T."/>
            <person name="Cohen L."/>
        </authorList>
    </citation>
    <scope>NUCLEOTIDE SEQUENCE</scope>
    <source>
        <strain evidence="2">NIES-381</strain>
    </source>
</reference>
<proteinExistence type="predicted"/>
<organism evidence="2">
    <name type="scientific">Eutreptiella gymnastica</name>
    <dbReference type="NCBI Taxonomy" id="73025"/>
    <lineage>
        <taxon>Eukaryota</taxon>
        <taxon>Discoba</taxon>
        <taxon>Euglenozoa</taxon>
        <taxon>Euglenida</taxon>
        <taxon>Spirocuta</taxon>
        <taxon>Euglenophyceae</taxon>
        <taxon>Eutreptiales</taxon>
        <taxon>Eutreptiaceae</taxon>
        <taxon>Eutreptiella</taxon>
    </lineage>
</organism>
<protein>
    <submittedName>
        <fullName evidence="2">Uncharacterized protein</fullName>
    </submittedName>
</protein>
<evidence type="ECO:0000313" key="1">
    <source>
        <dbReference type="EMBL" id="CAD8999017.1"/>
    </source>
</evidence>
<gene>
    <name evidence="1" type="ORF">EGYM00392_LOCUS10087</name>
    <name evidence="2" type="ORF">EGYM00392_LOCUS10088</name>
</gene>